<dbReference type="EMBL" id="JARAOO010000007">
    <property type="protein sequence ID" value="KAJ7961678.1"/>
    <property type="molecule type" value="Genomic_DNA"/>
</dbReference>
<protein>
    <submittedName>
        <fullName evidence="1">TIR-NBS-LRR class disease resistance protein</fullName>
    </submittedName>
</protein>
<accession>A0AAD7PN54</accession>
<organism evidence="1 2">
    <name type="scientific">Quillaja saponaria</name>
    <name type="common">Soap bark tree</name>
    <dbReference type="NCBI Taxonomy" id="32244"/>
    <lineage>
        <taxon>Eukaryota</taxon>
        <taxon>Viridiplantae</taxon>
        <taxon>Streptophyta</taxon>
        <taxon>Embryophyta</taxon>
        <taxon>Tracheophyta</taxon>
        <taxon>Spermatophyta</taxon>
        <taxon>Magnoliopsida</taxon>
        <taxon>eudicotyledons</taxon>
        <taxon>Gunneridae</taxon>
        <taxon>Pentapetalae</taxon>
        <taxon>rosids</taxon>
        <taxon>fabids</taxon>
        <taxon>Fabales</taxon>
        <taxon>Quillajaceae</taxon>
        <taxon>Quillaja</taxon>
    </lineage>
</organism>
<dbReference type="AlphaFoldDB" id="A0AAD7PN54"/>
<proteinExistence type="predicted"/>
<reference evidence="1" key="1">
    <citation type="journal article" date="2023" name="Science">
        <title>Elucidation of the pathway for biosynthesis of saponin adjuvants from the soapbark tree.</title>
        <authorList>
            <person name="Reed J."/>
            <person name="Orme A."/>
            <person name="El-Demerdash A."/>
            <person name="Owen C."/>
            <person name="Martin L.B.B."/>
            <person name="Misra R.C."/>
            <person name="Kikuchi S."/>
            <person name="Rejzek M."/>
            <person name="Martin A.C."/>
            <person name="Harkess A."/>
            <person name="Leebens-Mack J."/>
            <person name="Louveau T."/>
            <person name="Stephenson M.J."/>
            <person name="Osbourn A."/>
        </authorList>
    </citation>
    <scope>NUCLEOTIDE SEQUENCE</scope>
    <source>
        <strain evidence="1">S10</strain>
    </source>
</reference>
<dbReference type="KEGG" id="qsa:O6P43_016998"/>
<keyword evidence="2" id="KW-1185">Reference proteome</keyword>
<gene>
    <name evidence="1" type="ORF">O6P43_016998</name>
</gene>
<name>A0AAD7PN54_QUISA</name>
<dbReference type="Proteomes" id="UP001163823">
    <property type="component" value="Chromosome 7"/>
</dbReference>
<sequence length="251" mass="28206">MVKFSLTDCESSVNFTASENFRNTLMIHIGGFRKVTNSLGGSILQGWTATDIGDLFLPGACSLDLFIYKAEGPLVSFEVPHVVDGHLAGFNVGIVYSSSMDRMSSHYLTTMLVINHTKDTIQMSMPVTKDEAIFHEDNLWQGLLSNMEGGDKLEVILDIGYQFAVKETAVYLVYGKSIDKNMSASQFQIRFLFFLVNFKKQLGSRVAAVMLRQEQVLNRWNQRLKSQGMNSVLIAEVNYIKLTKKRECGFT</sequence>
<comment type="caution">
    <text evidence="1">The sequence shown here is derived from an EMBL/GenBank/DDBJ whole genome shotgun (WGS) entry which is preliminary data.</text>
</comment>
<evidence type="ECO:0000313" key="1">
    <source>
        <dbReference type="EMBL" id="KAJ7961678.1"/>
    </source>
</evidence>
<evidence type="ECO:0000313" key="2">
    <source>
        <dbReference type="Proteomes" id="UP001163823"/>
    </source>
</evidence>